<comment type="caution">
    <text evidence="9">The sequence shown here is derived from an EMBL/GenBank/DDBJ whole genome shotgun (WGS) entry which is preliminary data.</text>
</comment>
<feature type="chain" id="PRO_5016401285" evidence="6">
    <location>
        <begin position="22"/>
        <end position="516"/>
    </location>
</feature>
<dbReference type="InterPro" id="IPR012944">
    <property type="entry name" value="SusD_RagB_dom"/>
</dbReference>
<keyword evidence="5" id="KW-0998">Cell outer membrane</keyword>
<dbReference type="STRING" id="1122991.GCA_000613445_02682"/>
<evidence type="ECO:0000256" key="3">
    <source>
        <dbReference type="ARBA" id="ARBA00022729"/>
    </source>
</evidence>
<dbReference type="GO" id="GO:0009279">
    <property type="term" value="C:cell outer membrane"/>
    <property type="evidence" value="ECO:0007669"/>
    <property type="project" value="UniProtKB-SubCell"/>
</dbReference>
<evidence type="ECO:0000313" key="10">
    <source>
        <dbReference type="Proteomes" id="UP000248314"/>
    </source>
</evidence>
<dbReference type="Pfam" id="PF14322">
    <property type="entry name" value="SusD-like_3"/>
    <property type="match status" value="1"/>
</dbReference>
<feature type="domain" description="SusD-like N-terminal" evidence="8">
    <location>
        <begin position="93"/>
        <end position="213"/>
    </location>
</feature>
<reference evidence="9 10" key="1">
    <citation type="submission" date="2018-05" db="EMBL/GenBank/DDBJ databases">
        <title>Genomic Encyclopedia of Type Strains, Phase I: the one thousand microbial genomes (KMG-I) project.</title>
        <authorList>
            <person name="Kyrpides N."/>
        </authorList>
    </citation>
    <scope>NUCLEOTIDE SEQUENCE [LARGE SCALE GENOMIC DNA]</scope>
    <source>
        <strain evidence="9 10">DSM 15611</strain>
    </source>
</reference>
<proteinExistence type="inferred from homology"/>
<dbReference type="InterPro" id="IPR011990">
    <property type="entry name" value="TPR-like_helical_dom_sf"/>
</dbReference>
<dbReference type="Proteomes" id="UP000248314">
    <property type="component" value="Unassembled WGS sequence"/>
</dbReference>
<comment type="subcellular location">
    <subcellularLocation>
        <location evidence="1">Cell outer membrane</location>
    </subcellularLocation>
</comment>
<evidence type="ECO:0000256" key="5">
    <source>
        <dbReference type="ARBA" id="ARBA00023237"/>
    </source>
</evidence>
<evidence type="ECO:0000256" key="2">
    <source>
        <dbReference type="ARBA" id="ARBA00006275"/>
    </source>
</evidence>
<dbReference type="Gene3D" id="1.25.40.390">
    <property type="match status" value="1"/>
</dbReference>
<keyword evidence="10" id="KW-1185">Reference proteome</keyword>
<name>A0A318HWH9_9BACT</name>
<evidence type="ECO:0000259" key="7">
    <source>
        <dbReference type="Pfam" id="PF07980"/>
    </source>
</evidence>
<accession>A0A318HWH9</accession>
<gene>
    <name evidence="9" type="ORF">EJ73_01096</name>
</gene>
<feature type="domain" description="RagB/SusD" evidence="7">
    <location>
        <begin position="256"/>
        <end position="477"/>
    </location>
</feature>
<evidence type="ECO:0000256" key="6">
    <source>
        <dbReference type="SAM" id="SignalP"/>
    </source>
</evidence>
<dbReference type="Pfam" id="PF07980">
    <property type="entry name" value="SusD_RagB"/>
    <property type="match status" value="1"/>
</dbReference>
<comment type="similarity">
    <text evidence="2">Belongs to the SusD family.</text>
</comment>
<organism evidence="9 10">
    <name type="scientific">Hoylesella shahii DSM 15611 = JCM 12083</name>
    <dbReference type="NCBI Taxonomy" id="1122991"/>
    <lineage>
        <taxon>Bacteria</taxon>
        <taxon>Pseudomonadati</taxon>
        <taxon>Bacteroidota</taxon>
        <taxon>Bacteroidia</taxon>
        <taxon>Bacteroidales</taxon>
        <taxon>Prevotellaceae</taxon>
        <taxon>Hoylesella</taxon>
    </lineage>
</organism>
<protein>
    <submittedName>
        <fullName evidence="9">SusD-like starch-binding protein associating with outer membrane</fullName>
    </submittedName>
</protein>
<dbReference type="EMBL" id="QJJX01000009">
    <property type="protein sequence ID" value="PXX22818.1"/>
    <property type="molecule type" value="Genomic_DNA"/>
</dbReference>
<dbReference type="PROSITE" id="PS51257">
    <property type="entry name" value="PROKAR_LIPOPROTEIN"/>
    <property type="match status" value="1"/>
</dbReference>
<keyword evidence="3 6" id="KW-0732">Signal</keyword>
<feature type="signal peptide" evidence="6">
    <location>
        <begin position="1"/>
        <end position="21"/>
    </location>
</feature>
<keyword evidence="4" id="KW-0472">Membrane</keyword>
<sequence>MKATLLYIYALLAALTLGACSDNYLDTESNDAEKRLILSNTSYIAMAVNGLSKMMSTQYLSSQGMNGEGAILTLYGNYHGNDFQKCDLTGWVQMTNLDFVENSTSIYDYYPWYYYYKILGNANAIINNVDAATGPDNEKRFLKAQALTFRAYCFFRLSQVYSKRWSDSNNGASRGVVLRLDESTGNMAVSTLAETYARIYQDLDDALALYAESKLNRDEDENYAVNADVAHAIYARAALTREDWAVAASHAASARANYTLMNNGQYVNGGFNAPNKEWIWSVYSNAQETLYFYQFFANQGSNSNAALARNYPCAISKELYDSIPTTDVRRAMFLNPDTMTFNTSSGLAGKWMTAYAKRVYKKKLYSTSRIYAYMQFKMQAVSNPGVGEIPLFRAAEMYLTEAEANCHLGKDAEAQALLVALNKTSERDAAYTCTKTGDELLAEVRRYRRIELWGEGFDWFDYKRWNLPIVRRSFADGGSFHSAFAVTIKPNEKNNWTWVIPSRETDYNKLITSNKE</sequence>
<evidence type="ECO:0000256" key="4">
    <source>
        <dbReference type="ARBA" id="ARBA00023136"/>
    </source>
</evidence>
<dbReference type="RefSeq" id="WP_025815572.1">
    <property type="nucleotide sequence ID" value="NZ_BAIZ01000006.1"/>
</dbReference>
<evidence type="ECO:0000256" key="1">
    <source>
        <dbReference type="ARBA" id="ARBA00004442"/>
    </source>
</evidence>
<dbReference type="AlphaFoldDB" id="A0A318HWH9"/>
<dbReference type="SUPFAM" id="SSF48452">
    <property type="entry name" value="TPR-like"/>
    <property type="match status" value="1"/>
</dbReference>
<dbReference type="InterPro" id="IPR033985">
    <property type="entry name" value="SusD-like_N"/>
</dbReference>
<evidence type="ECO:0000259" key="8">
    <source>
        <dbReference type="Pfam" id="PF14322"/>
    </source>
</evidence>
<evidence type="ECO:0000313" key="9">
    <source>
        <dbReference type="EMBL" id="PXX22818.1"/>
    </source>
</evidence>
<dbReference type="OrthoDB" id="1100079at2"/>